<comment type="similarity">
    <text evidence="1">Belongs to the ABC transporter superfamily.</text>
</comment>
<dbReference type="PROSITE" id="PS50893">
    <property type="entry name" value="ABC_TRANSPORTER_2"/>
    <property type="match status" value="1"/>
</dbReference>
<evidence type="ECO:0000256" key="1">
    <source>
        <dbReference type="ARBA" id="ARBA00005417"/>
    </source>
</evidence>
<gene>
    <name evidence="6" type="ORF">DFO68_105180</name>
</gene>
<feature type="domain" description="ABC transporter" evidence="5">
    <location>
        <begin position="29"/>
        <end position="277"/>
    </location>
</feature>
<dbReference type="Pfam" id="PF00005">
    <property type="entry name" value="ABC_tran"/>
    <property type="match status" value="1"/>
</dbReference>
<keyword evidence="2" id="KW-0813">Transport</keyword>
<keyword evidence="7" id="KW-1185">Reference proteome</keyword>
<dbReference type="GO" id="GO:0140359">
    <property type="term" value="F:ABC-type transporter activity"/>
    <property type="evidence" value="ECO:0007669"/>
    <property type="project" value="InterPro"/>
</dbReference>
<evidence type="ECO:0000256" key="3">
    <source>
        <dbReference type="ARBA" id="ARBA00022741"/>
    </source>
</evidence>
<comment type="caution">
    <text evidence="6">The sequence shown here is derived from an EMBL/GenBank/DDBJ whole genome shotgun (WGS) entry which is preliminary data.</text>
</comment>
<name>A0A4R6HQR0_9GAMM</name>
<evidence type="ECO:0000259" key="5">
    <source>
        <dbReference type="PROSITE" id="PS50893"/>
    </source>
</evidence>
<dbReference type="CDD" id="cd10147">
    <property type="entry name" value="Wzt_C-like"/>
    <property type="match status" value="1"/>
</dbReference>
<reference evidence="6 7" key="1">
    <citation type="submission" date="2019-03" db="EMBL/GenBank/DDBJ databases">
        <title>Freshwater and sediment microbial communities from various areas in North America, analyzing microbe dynamics in response to fracking.</title>
        <authorList>
            <person name="Lamendella R."/>
        </authorList>
    </citation>
    <scope>NUCLEOTIDE SEQUENCE [LARGE SCALE GENOMIC DNA]</scope>
    <source>
        <strain evidence="6 7">1_TX</strain>
    </source>
</reference>
<dbReference type="AlphaFoldDB" id="A0A4R6HQR0"/>
<evidence type="ECO:0000256" key="4">
    <source>
        <dbReference type="ARBA" id="ARBA00022840"/>
    </source>
</evidence>
<dbReference type="SMART" id="SM00382">
    <property type="entry name" value="AAA"/>
    <property type="match status" value="1"/>
</dbReference>
<organism evidence="6 7">
    <name type="scientific">Halomonas ventosae</name>
    <dbReference type="NCBI Taxonomy" id="229007"/>
    <lineage>
        <taxon>Bacteria</taxon>
        <taxon>Pseudomonadati</taxon>
        <taxon>Pseudomonadota</taxon>
        <taxon>Gammaproteobacteria</taxon>
        <taxon>Oceanospirillales</taxon>
        <taxon>Halomonadaceae</taxon>
        <taxon>Halomonas</taxon>
    </lineage>
</organism>
<evidence type="ECO:0000313" key="7">
    <source>
        <dbReference type="Proteomes" id="UP000295150"/>
    </source>
</evidence>
<dbReference type="GO" id="GO:0016020">
    <property type="term" value="C:membrane"/>
    <property type="evidence" value="ECO:0007669"/>
    <property type="project" value="InterPro"/>
</dbReference>
<dbReference type="RefSeq" id="WP_243726435.1">
    <property type="nucleotide sequence ID" value="NZ_SNWH01000005.1"/>
</dbReference>
<dbReference type="InterPro" id="IPR027417">
    <property type="entry name" value="P-loop_NTPase"/>
</dbReference>
<dbReference type="InterPro" id="IPR003593">
    <property type="entry name" value="AAA+_ATPase"/>
</dbReference>
<dbReference type="InterPro" id="IPR015860">
    <property type="entry name" value="ABC_transpr_TagH-like"/>
</dbReference>
<sequence>MCSDAVSMAARADSAQPEPSAAVAPETVIRLVDVAKYYQVYAQPRDRLKQFVMPRVHRLLGKAARHYGREFRALDGISFEVARGETVGIIGRNGSGKSTLLQMICGTLTPTHGEIYTQGRVAALLELGAGFDPEFTGRENVYMNASVLGLSKAEIDARLADILAFADIGEFIDQPVKTYSSGMYVRLAFAVIAHVDADILVIDEALAVGDAFFVQKCMRFLRRFMQHGTVLFVSHDTSAVLNLCQRAIWLEGGQVVAEGSPKKVASAYLKAFFEGQQGASADVASGDAGDAEQSSHCPAQAPVIHRLTRDMRQDLLNASAYRNDLEIFQFDPAAEGFGKGGALIEEVSLRDADDRTLTWVVGGEEVTLSIRARVHSEQPLMQPILGFYVKDRLGQTLFGDNTFLSYQDSPVTTLPGGVLEARFSFRMPILPQGDYSISAAIADGTQHDHIQHHWLHDALFFKSHASSQSHGLVGIPMHQISLQVKPSS</sequence>
<dbReference type="Gene3D" id="2.70.50.60">
    <property type="entry name" value="abc- transporter (atp binding component) like domain"/>
    <property type="match status" value="1"/>
</dbReference>
<dbReference type="InterPro" id="IPR050683">
    <property type="entry name" value="Bact_Polysacc_Export_ATP-bd"/>
</dbReference>
<dbReference type="CDD" id="cd03220">
    <property type="entry name" value="ABC_KpsT_Wzt"/>
    <property type="match status" value="1"/>
</dbReference>
<dbReference type="PANTHER" id="PTHR46743:SF2">
    <property type="entry name" value="TEICHOIC ACIDS EXPORT ATP-BINDING PROTEIN TAGH"/>
    <property type="match status" value="1"/>
</dbReference>
<accession>A0A4R6HQR0</accession>
<proteinExistence type="inferred from homology"/>
<dbReference type="Proteomes" id="UP000295150">
    <property type="component" value="Unassembled WGS sequence"/>
</dbReference>
<evidence type="ECO:0000256" key="2">
    <source>
        <dbReference type="ARBA" id="ARBA00022448"/>
    </source>
</evidence>
<dbReference type="SUPFAM" id="SSF52540">
    <property type="entry name" value="P-loop containing nucleoside triphosphate hydrolases"/>
    <property type="match status" value="1"/>
</dbReference>
<keyword evidence="4 6" id="KW-0067">ATP-binding</keyword>
<dbReference type="GO" id="GO:0016887">
    <property type="term" value="F:ATP hydrolysis activity"/>
    <property type="evidence" value="ECO:0007669"/>
    <property type="project" value="InterPro"/>
</dbReference>
<keyword evidence="3" id="KW-0547">Nucleotide-binding</keyword>
<dbReference type="EMBL" id="SNWH01000005">
    <property type="protein sequence ID" value="TDO10655.1"/>
    <property type="molecule type" value="Genomic_DNA"/>
</dbReference>
<dbReference type="PANTHER" id="PTHR46743">
    <property type="entry name" value="TEICHOIC ACIDS EXPORT ATP-BINDING PROTEIN TAGH"/>
    <property type="match status" value="1"/>
</dbReference>
<dbReference type="Pfam" id="PF14524">
    <property type="entry name" value="Wzt_C"/>
    <property type="match status" value="1"/>
</dbReference>
<dbReference type="Gene3D" id="3.40.50.300">
    <property type="entry name" value="P-loop containing nucleotide triphosphate hydrolases"/>
    <property type="match status" value="1"/>
</dbReference>
<dbReference type="GO" id="GO:0005524">
    <property type="term" value="F:ATP binding"/>
    <property type="evidence" value="ECO:0007669"/>
    <property type="project" value="UniProtKB-KW"/>
</dbReference>
<evidence type="ECO:0000313" key="6">
    <source>
        <dbReference type="EMBL" id="TDO10655.1"/>
    </source>
</evidence>
<dbReference type="InterPro" id="IPR003439">
    <property type="entry name" value="ABC_transporter-like_ATP-bd"/>
</dbReference>
<protein>
    <submittedName>
        <fullName evidence="6">Lipopolysaccharide transport system ATP-binding protein</fullName>
    </submittedName>
</protein>
<dbReference type="InterPro" id="IPR029439">
    <property type="entry name" value="Wzt_C"/>
</dbReference>